<organism evidence="2 4">
    <name type="scientific">Sulfodiicoccus acidiphilus</name>
    <dbReference type="NCBI Taxonomy" id="1670455"/>
    <lineage>
        <taxon>Archaea</taxon>
        <taxon>Thermoproteota</taxon>
        <taxon>Thermoprotei</taxon>
        <taxon>Sulfolobales</taxon>
        <taxon>Sulfolobaceae</taxon>
        <taxon>Sulfodiicoccus</taxon>
    </lineage>
</organism>
<reference evidence="2" key="3">
    <citation type="journal article" date="2019" name="BMC Res. Notes">
        <title>Complete genome sequence of the Sulfodiicoccus acidiphilus strain HS-1T, the first crenarchaeon that lacks polB3, isolated from an acidic hot spring in Ohwaku-dani, Hakone, Japan.</title>
        <authorList>
            <person name="Sakai H.D."/>
            <person name="Kurosawa N."/>
        </authorList>
    </citation>
    <scope>NUCLEOTIDE SEQUENCE</scope>
    <source>
        <strain evidence="2">HS-1</strain>
    </source>
</reference>
<evidence type="ECO:0000313" key="4">
    <source>
        <dbReference type="Proteomes" id="UP000276741"/>
    </source>
</evidence>
<dbReference type="KEGG" id="sacd:HS1genome_0772"/>
<evidence type="ECO:0000256" key="1">
    <source>
        <dbReference type="SAM" id="MobiDB-lite"/>
    </source>
</evidence>
<proteinExistence type="predicted"/>
<reference evidence="3" key="4">
    <citation type="submission" date="2020-09" db="EMBL/GenBank/DDBJ databases">
        <authorList>
            <person name="Sun Q."/>
            <person name="Ohkuma M."/>
        </authorList>
    </citation>
    <scope>NUCLEOTIDE SEQUENCE</scope>
    <source>
        <strain evidence="3">JCM 31740</strain>
    </source>
</reference>
<accession>A0A348B2I1</accession>
<protein>
    <submittedName>
        <fullName evidence="2">Uncharacterized protein</fullName>
    </submittedName>
</protein>
<dbReference type="Proteomes" id="UP000276741">
    <property type="component" value="Chromosome"/>
</dbReference>
<gene>
    <name evidence="3" type="ORF">GCM10007116_13830</name>
    <name evidence="2" type="ORF">HS1genome_0772</name>
</gene>
<reference evidence="3" key="1">
    <citation type="journal article" date="2014" name="Int. J. Syst. Evol. Microbiol.">
        <title>Complete genome sequence of Corynebacterium casei LMG S-19264T (=DSM 44701T), isolated from a smear-ripened cheese.</title>
        <authorList>
            <consortium name="US DOE Joint Genome Institute (JGI-PGF)"/>
            <person name="Walter F."/>
            <person name="Albersmeier A."/>
            <person name="Kalinowski J."/>
            <person name="Ruckert C."/>
        </authorList>
    </citation>
    <scope>NUCLEOTIDE SEQUENCE</scope>
    <source>
        <strain evidence="3">JCM 31740</strain>
    </source>
</reference>
<dbReference type="AlphaFoldDB" id="A0A348B2I1"/>
<reference evidence="4" key="2">
    <citation type="submission" date="2018-04" db="EMBL/GenBank/DDBJ databases">
        <title>Complete genome sequence of Sulfodiicoccus acidiphilus strain HS-1.</title>
        <authorList>
            <person name="Sakai H.D."/>
            <person name="Kurosawa N."/>
        </authorList>
    </citation>
    <scope>NUCLEOTIDE SEQUENCE [LARGE SCALE GENOMIC DNA]</scope>
    <source>
        <strain evidence="4">HS-1</strain>
    </source>
</reference>
<feature type="region of interest" description="Disordered" evidence="1">
    <location>
        <begin position="74"/>
        <end position="93"/>
    </location>
</feature>
<dbReference type="EMBL" id="AP018553">
    <property type="protein sequence ID" value="BBD72383.1"/>
    <property type="molecule type" value="Genomic_DNA"/>
</dbReference>
<name>A0A348B2I1_9CREN</name>
<evidence type="ECO:0000313" key="2">
    <source>
        <dbReference type="EMBL" id="BBD72383.1"/>
    </source>
</evidence>
<dbReference type="EMBL" id="BMQS01000011">
    <property type="protein sequence ID" value="GGT97497.1"/>
    <property type="molecule type" value="Genomic_DNA"/>
</dbReference>
<sequence>MAILDSSILSHILFLITSFLSTIDPFLSNLLSSVRSEGSSPYKYYQKQAKGHELDLLHMWRGERGRQPRLHLLRGKQGGGYKEPSQTILAPTK</sequence>
<dbReference type="Proteomes" id="UP000616143">
    <property type="component" value="Unassembled WGS sequence"/>
</dbReference>
<evidence type="ECO:0000313" key="3">
    <source>
        <dbReference type="EMBL" id="GGT97497.1"/>
    </source>
</evidence>
<keyword evidence="4" id="KW-1185">Reference proteome</keyword>
<feature type="compositionally biased region" description="Polar residues" evidence="1">
    <location>
        <begin position="84"/>
        <end position="93"/>
    </location>
</feature>